<dbReference type="EMBL" id="CACVAR010000387">
    <property type="protein sequence ID" value="CAA6825370.1"/>
    <property type="molecule type" value="Genomic_DNA"/>
</dbReference>
<sequence>HKDIKTTLGYVTPSDNDIENSLVR</sequence>
<evidence type="ECO:0000313" key="1">
    <source>
        <dbReference type="EMBL" id="CAA6825370.1"/>
    </source>
</evidence>
<dbReference type="AlphaFoldDB" id="A0A6S6U7X6"/>
<organism evidence="1">
    <name type="scientific">uncultured Sulfurovum sp</name>
    <dbReference type="NCBI Taxonomy" id="269237"/>
    <lineage>
        <taxon>Bacteria</taxon>
        <taxon>Pseudomonadati</taxon>
        <taxon>Campylobacterota</taxon>
        <taxon>Epsilonproteobacteria</taxon>
        <taxon>Campylobacterales</taxon>
        <taxon>Sulfurovaceae</taxon>
        <taxon>Sulfurovum</taxon>
        <taxon>environmental samples</taxon>
    </lineage>
</organism>
<gene>
    <name evidence="1" type="ORF">HELGO_WM62530</name>
</gene>
<accession>A0A6S6U7X6</accession>
<name>A0A6S6U7X6_9BACT</name>
<proteinExistence type="predicted"/>
<feature type="non-terminal residue" evidence="1">
    <location>
        <position position="1"/>
    </location>
</feature>
<protein>
    <submittedName>
        <fullName evidence="1">Uncharacterized protein</fullName>
    </submittedName>
</protein>
<reference evidence="1" key="1">
    <citation type="submission" date="2020-01" db="EMBL/GenBank/DDBJ databases">
        <authorList>
            <person name="Meier V. D."/>
            <person name="Meier V D."/>
        </authorList>
    </citation>
    <scope>NUCLEOTIDE SEQUENCE</scope>
    <source>
        <strain evidence="1">HLG_WM_MAG_03</strain>
    </source>
</reference>